<evidence type="ECO:0000256" key="1">
    <source>
        <dbReference type="ARBA" id="ARBA00022729"/>
    </source>
</evidence>
<comment type="caution">
    <text evidence="6">The sequence shown here is derived from an EMBL/GenBank/DDBJ whole genome shotgun (WGS) entry which is preliminary data.</text>
</comment>
<dbReference type="PANTHER" id="PTHR11878:SF65">
    <property type="entry name" value="NA_CA-EXCHANGE PROTEIN, ISOFORM G"/>
    <property type="match status" value="1"/>
</dbReference>
<keyword evidence="4" id="KW-0406">Ion transport</keyword>
<dbReference type="InterPro" id="IPR003644">
    <property type="entry name" value="Calx_beta"/>
</dbReference>
<dbReference type="GO" id="GO:0030001">
    <property type="term" value="P:metal ion transport"/>
    <property type="evidence" value="ECO:0007669"/>
    <property type="project" value="TreeGrafter"/>
</dbReference>
<protein>
    <recommendedName>
        <fullName evidence="5">Calx-beta domain-containing protein</fullName>
    </recommendedName>
</protein>
<dbReference type="Gene3D" id="2.60.40.2030">
    <property type="match status" value="2"/>
</dbReference>
<keyword evidence="3" id="KW-0106">Calcium</keyword>
<evidence type="ECO:0000256" key="2">
    <source>
        <dbReference type="ARBA" id="ARBA00022737"/>
    </source>
</evidence>
<dbReference type="Pfam" id="PF03160">
    <property type="entry name" value="Calx-beta"/>
    <property type="match status" value="2"/>
</dbReference>
<name>A0A1V1NVK6_9BACT</name>
<evidence type="ECO:0000256" key="4">
    <source>
        <dbReference type="ARBA" id="ARBA00023065"/>
    </source>
</evidence>
<organism evidence="6 7">
    <name type="scientific">Candidatus Magnetoglobus multicellularis str. Araruama</name>
    <dbReference type="NCBI Taxonomy" id="890399"/>
    <lineage>
        <taxon>Bacteria</taxon>
        <taxon>Pseudomonadati</taxon>
        <taxon>Thermodesulfobacteriota</taxon>
        <taxon>Desulfobacteria</taxon>
        <taxon>Desulfobacterales</taxon>
        <taxon>Desulfobacteraceae</taxon>
        <taxon>Candidatus Magnetoglobus</taxon>
    </lineage>
</organism>
<evidence type="ECO:0000313" key="7">
    <source>
        <dbReference type="Proteomes" id="UP000189670"/>
    </source>
</evidence>
<gene>
    <name evidence="6" type="ORF">OMM_12530</name>
</gene>
<dbReference type="GO" id="GO:0016020">
    <property type="term" value="C:membrane"/>
    <property type="evidence" value="ECO:0007669"/>
    <property type="project" value="InterPro"/>
</dbReference>
<reference evidence="7" key="1">
    <citation type="submission" date="2012-11" db="EMBL/GenBank/DDBJ databases">
        <authorList>
            <person name="Lucero-Rivera Y.E."/>
            <person name="Tovar-Ramirez D."/>
        </authorList>
    </citation>
    <scope>NUCLEOTIDE SEQUENCE [LARGE SCALE GENOMIC DNA]</scope>
    <source>
        <strain evidence="7">Araruama</strain>
    </source>
</reference>
<dbReference type="SUPFAM" id="SSF141072">
    <property type="entry name" value="CalX-like"/>
    <property type="match status" value="2"/>
</dbReference>
<keyword evidence="1" id="KW-0732">Signal</keyword>
<evidence type="ECO:0000256" key="3">
    <source>
        <dbReference type="ARBA" id="ARBA00022837"/>
    </source>
</evidence>
<keyword evidence="2" id="KW-0677">Repeat</keyword>
<dbReference type="EMBL" id="ATBP01001843">
    <property type="protein sequence ID" value="ETR66642.1"/>
    <property type="molecule type" value="Genomic_DNA"/>
</dbReference>
<keyword evidence="4" id="KW-0813">Transport</keyword>
<accession>A0A1V1NVK6</accession>
<dbReference type="InterPro" id="IPR051171">
    <property type="entry name" value="CaCA"/>
</dbReference>
<feature type="non-terminal residue" evidence="6">
    <location>
        <position position="375"/>
    </location>
</feature>
<evidence type="ECO:0000313" key="6">
    <source>
        <dbReference type="EMBL" id="ETR66642.1"/>
    </source>
</evidence>
<feature type="domain" description="Calx-beta" evidence="5">
    <location>
        <begin position="123"/>
        <end position="227"/>
    </location>
</feature>
<proteinExistence type="predicted"/>
<feature type="domain" description="Calx-beta" evidence="5">
    <location>
        <begin position="9"/>
        <end position="117"/>
    </location>
</feature>
<sequence>MDASGDIQHLIQWTAATASIDENNTTIALTATLNVASNSIITSDITLDGTAIPDEDYRLTTETLSFMAGDTTDTITITILDDSIVEQDETIILTMGQPANAELGAITIHTITIKDNDLSMPIVNWTSEVLAIDEDSGSVTITATLSEVNALSDVSIDYIVSGTSDSADHGATNGTLTIPSGNTVATILFTITDDTLVEQTETLIITMDGLTNAEPGVITVHTISIKDNDAATTDLSHFSAVYSKTTGSSCLYAGKVFINGEKAVDEEDEVGIFVDDESGGEMLIGADKVKEIEQGYSGYYTFEIYGDNPETTVKDGAKVDDALIIKVWDQSTDTEYTLSDSDFQTESISGLEQPQIPLIWDSSHKDKSFGLLNLN</sequence>
<dbReference type="AlphaFoldDB" id="A0A1V1NVK6"/>
<dbReference type="Proteomes" id="UP000189670">
    <property type="component" value="Unassembled WGS sequence"/>
</dbReference>
<dbReference type="InterPro" id="IPR038081">
    <property type="entry name" value="CalX-like_sf"/>
</dbReference>
<evidence type="ECO:0000259" key="5">
    <source>
        <dbReference type="Pfam" id="PF03160"/>
    </source>
</evidence>
<dbReference type="PANTHER" id="PTHR11878">
    <property type="entry name" value="SODIUM/CALCIUM EXCHANGER"/>
    <property type="match status" value="1"/>
</dbReference>
<dbReference type="GO" id="GO:0007154">
    <property type="term" value="P:cell communication"/>
    <property type="evidence" value="ECO:0007669"/>
    <property type="project" value="InterPro"/>
</dbReference>